<organism evidence="2 3">
    <name type="scientific">Vibrio penaeicida</name>
    <dbReference type="NCBI Taxonomy" id="104609"/>
    <lineage>
        <taxon>Bacteria</taxon>
        <taxon>Pseudomonadati</taxon>
        <taxon>Pseudomonadota</taxon>
        <taxon>Gammaproteobacteria</taxon>
        <taxon>Vibrionales</taxon>
        <taxon>Vibrionaceae</taxon>
        <taxon>Vibrio</taxon>
    </lineage>
</organism>
<dbReference type="GO" id="GO:0030638">
    <property type="term" value="P:polyketide metabolic process"/>
    <property type="evidence" value="ECO:0007669"/>
    <property type="project" value="InterPro"/>
</dbReference>
<name>A0AAV5NUY2_9VIBR</name>
<comment type="caution">
    <text evidence="2">The sequence shown here is derived from an EMBL/GenBank/DDBJ whole genome shotgun (WGS) entry which is preliminary data.</text>
</comment>
<evidence type="ECO:0000313" key="2">
    <source>
        <dbReference type="EMBL" id="GLQ74144.1"/>
    </source>
</evidence>
<evidence type="ECO:0000313" key="3">
    <source>
        <dbReference type="Proteomes" id="UP001156690"/>
    </source>
</evidence>
<sequence>MSKKLILSSLIMASLSGAAVAQNSQAIVFPGESNEQQRSIQFPQHSQAQKNAIVFPSRSYANQSYKGSYQQSKARQEFFQTMESVHVAEGFYTDTLINRDYNTYYDYIGEVYVQHAPDYPDGAEPLRVELLKYLDDNPNIEVDILRTIAEKDYVAIHSAWTNNGSTDVYVDIWRVEDGKLVEHWDHYQGVESSTELSGPEVDMYARQNPDLNRTKALRVINTYNDLSDLNDVRRFVDANFVGHTPEAQNGKGAFINHLQGMAQNGKRFVRTPAQTIAMGDMVLVHSKQVDRDVENDLGTGYIDIFRFNNQGKIVEQWSVEQKVKPVDERYNINEIFAYPYRW</sequence>
<dbReference type="RefSeq" id="WP_126609816.1">
    <property type="nucleotide sequence ID" value="NZ_AP025145.1"/>
</dbReference>
<dbReference type="Pfam" id="PF07366">
    <property type="entry name" value="SnoaL"/>
    <property type="match status" value="1"/>
</dbReference>
<reference evidence="3" key="1">
    <citation type="journal article" date="2019" name="Int. J. Syst. Evol. Microbiol.">
        <title>The Global Catalogue of Microorganisms (GCM) 10K type strain sequencing project: providing services to taxonomists for standard genome sequencing and annotation.</title>
        <authorList>
            <consortium name="The Broad Institute Genomics Platform"/>
            <consortium name="The Broad Institute Genome Sequencing Center for Infectious Disease"/>
            <person name="Wu L."/>
            <person name="Ma J."/>
        </authorList>
    </citation>
    <scope>NUCLEOTIDE SEQUENCE [LARGE SCALE GENOMIC DNA]</scope>
    <source>
        <strain evidence="3">NBRC 15640</strain>
    </source>
</reference>
<keyword evidence="3" id="KW-1185">Reference proteome</keyword>
<dbReference type="SUPFAM" id="SSF54427">
    <property type="entry name" value="NTF2-like"/>
    <property type="match status" value="2"/>
</dbReference>
<evidence type="ECO:0000256" key="1">
    <source>
        <dbReference type="SAM" id="SignalP"/>
    </source>
</evidence>
<dbReference type="AlphaFoldDB" id="A0AAV5NUY2"/>
<evidence type="ECO:0008006" key="4">
    <source>
        <dbReference type="Google" id="ProtNLM"/>
    </source>
</evidence>
<feature type="chain" id="PRO_5043484367" description="SnoaL-like domain-containing protein" evidence="1">
    <location>
        <begin position="22"/>
        <end position="342"/>
    </location>
</feature>
<dbReference type="InterPro" id="IPR032710">
    <property type="entry name" value="NTF2-like_dom_sf"/>
</dbReference>
<dbReference type="Proteomes" id="UP001156690">
    <property type="component" value="Unassembled WGS sequence"/>
</dbReference>
<dbReference type="Gene3D" id="3.10.450.50">
    <property type="match status" value="2"/>
</dbReference>
<accession>A0AAV5NUY2</accession>
<feature type="signal peptide" evidence="1">
    <location>
        <begin position="1"/>
        <end position="21"/>
    </location>
</feature>
<protein>
    <recommendedName>
        <fullName evidence="4">SnoaL-like domain-containing protein</fullName>
    </recommendedName>
</protein>
<dbReference type="EMBL" id="BSNX01000055">
    <property type="protein sequence ID" value="GLQ74144.1"/>
    <property type="molecule type" value="Genomic_DNA"/>
</dbReference>
<gene>
    <name evidence="2" type="ORF">GCM10007932_35050</name>
</gene>
<proteinExistence type="predicted"/>
<keyword evidence="1" id="KW-0732">Signal</keyword>
<dbReference type="InterPro" id="IPR009959">
    <property type="entry name" value="Cyclase_SnoaL-like"/>
</dbReference>